<dbReference type="OrthoDB" id="9785276at2"/>
<dbReference type="GO" id="GO:0016614">
    <property type="term" value="F:oxidoreductase activity, acting on CH-OH group of donors"/>
    <property type="evidence" value="ECO:0007669"/>
    <property type="project" value="InterPro"/>
</dbReference>
<feature type="domain" description="Glucose-methanol-choline oxidoreductase N-terminal" evidence="6">
    <location>
        <begin position="85"/>
        <end position="108"/>
    </location>
</feature>
<evidence type="ECO:0000256" key="2">
    <source>
        <dbReference type="ARBA" id="ARBA00010790"/>
    </source>
</evidence>
<evidence type="ECO:0000256" key="5">
    <source>
        <dbReference type="RuleBase" id="RU003968"/>
    </source>
</evidence>
<keyword evidence="8" id="KW-0560">Oxidoreductase</keyword>
<evidence type="ECO:0000259" key="7">
    <source>
        <dbReference type="PROSITE" id="PS00624"/>
    </source>
</evidence>
<dbReference type="EC" id="1.1.99.-" evidence="8"/>
<dbReference type="Pfam" id="PF05199">
    <property type="entry name" value="GMC_oxred_C"/>
    <property type="match status" value="1"/>
</dbReference>
<dbReference type="AlphaFoldDB" id="A0A238D8W1"/>
<dbReference type="RefSeq" id="WP_094161699.1">
    <property type="nucleotide sequence ID" value="NZ_LT592171.1"/>
</dbReference>
<dbReference type="EMBL" id="FLMQ01000057">
    <property type="protein sequence ID" value="SBP89661.1"/>
    <property type="molecule type" value="Genomic_DNA"/>
</dbReference>
<dbReference type="Proteomes" id="UP000214566">
    <property type="component" value="Unassembled WGS sequence"/>
</dbReference>
<dbReference type="InterPro" id="IPR007867">
    <property type="entry name" value="GMC_OxRtase_C"/>
</dbReference>
<dbReference type="InterPro" id="IPR012132">
    <property type="entry name" value="GMC_OxRdtase"/>
</dbReference>
<gene>
    <name evidence="8" type="primary">alkJ</name>
    <name evidence="8" type="ORF">THIARS_80185</name>
</gene>
<sequence>MPNLEPSFDYIIVGAGSAGCVLANRLSADPAVRVCLVEAGPEDRSVLIDTPLGIAGLLRGKRYNWAYETQPQAALQERRLYWPRGKALGGSSSINAMIYMRGHPGDYDDWAAEGNPGWGWQNVLPIFVQHERQQHGADALHGGDGPLHVHDLVDPNPLSLAFVEAGVQAGLPRCSDFNGPAMDGVGLYQVTQHDGRRWSAARAFLDPVRQRPNLVVRTQCLATRVLFDGRRAVGLRVRGHGRECNLSARREVILCGGAVNSPQLLMLSGLGPGAHLQAMGIATVTDLPGVGANLQDHLDVTLAARDGTAAAVGVGFGALPRLLREALKFRKRGRGMLTGNAAEAGGFARTRAGLGRPDVQFHFLPTLLRDHSRKLVWGYGYTLHVCQLRPLSRGRITLASPDAGAAPRIDPMYLSHAADLGVLREGLRLAHRILSAPAWQAFAANRREPCPDMRDGAALDAYIRGNAETIYHPVGTCRMGADDAAVVDSRLRVRGVGGLRVADASVMPNIIGGNTNAPCMMIGEMASRLVAEDAQAG</sequence>
<evidence type="ECO:0000256" key="3">
    <source>
        <dbReference type="ARBA" id="ARBA00022630"/>
    </source>
</evidence>
<dbReference type="SUPFAM" id="SSF54373">
    <property type="entry name" value="FAD-linked reductases, C-terminal domain"/>
    <property type="match status" value="1"/>
</dbReference>
<comment type="similarity">
    <text evidence="2 5">Belongs to the GMC oxidoreductase family.</text>
</comment>
<evidence type="ECO:0000313" key="9">
    <source>
        <dbReference type="Proteomes" id="UP000214566"/>
    </source>
</evidence>
<evidence type="ECO:0000256" key="1">
    <source>
        <dbReference type="ARBA" id="ARBA00001974"/>
    </source>
</evidence>
<feature type="domain" description="Glucose-methanol-choline oxidoreductase N-terminal" evidence="7">
    <location>
        <begin position="257"/>
        <end position="271"/>
    </location>
</feature>
<dbReference type="GO" id="GO:0050660">
    <property type="term" value="F:flavin adenine dinucleotide binding"/>
    <property type="evidence" value="ECO:0007669"/>
    <property type="project" value="InterPro"/>
</dbReference>
<proteinExistence type="inferred from homology"/>
<name>A0A238D8W1_THIDL</name>
<evidence type="ECO:0000313" key="8">
    <source>
        <dbReference type="EMBL" id="SBP89661.1"/>
    </source>
</evidence>
<reference evidence="8 9" key="1">
    <citation type="submission" date="2016-06" db="EMBL/GenBank/DDBJ databases">
        <authorList>
            <person name="Kjaerup R.B."/>
            <person name="Dalgaard T.S."/>
            <person name="Juul-Madsen H.R."/>
        </authorList>
    </citation>
    <scope>NUCLEOTIDE SEQUENCE [LARGE SCALE GENOMIC DNA]</scope>
    <source>
        <strain evidence="8 9">DSM 16361</strain>
    </source>
</reference>
<dbReference type="Gene3D" id="3.30.560.10">
    <property type="entry name" value="Glucose Oxidase, domain 3"/>
    <property type="match status" value="1"/>
</dbReference>
<dbReference type="PROSITE" id="PS00624">
    <property type="entry name" value="GMC_OXRED_2"/>
    <property type="match status" value="1"/>
</dbReference>
<evidence type="ECO:0000256" key="4">
    <source>
        <dbReference type="ARBA" id="ARBA00022827"/>
    </source>
</evidence>
<protein>
    <submittedName>
        <fullName evidence="8">Alcohol dehydrogenase (Acceptor)</fullName>
        <ecNumber evidence="8">1.1.99.-</ecNumber>
    </submittedName>
</protein>
<dbReference type="Pfam" id="PF00732">
    <property type="entry name" value="GMC_oxred_N"/>
    <property type="match status" value="1"/>
</dbReference>
<organism evidence="8 9">
    <name type="scientific">Thiomonas delicata</name>
    <name type="common">Thiomonas cuprina</name>
    <dbReference type="NCBI Taxonomy" id="364030"/>
    <lineage>
        <taxon>Bacteria</taxon>
        <taxon>Pseudomonadati</taxon>
        <taxon>Pseudomonadota</taxon>
        <taxon>Betaproteobacteria</taxon>
        <taxon>Burkholderiales</taxon>
        <taxon>Thiomonas</taxon>
    </lineage>
</organism>
<dbReference type="PIRSF" id="PIRSF000137">
    <property type="entry name" value="Alcohol_oxidase"/>
    <property type="match status" value="1"/>
</dbReference>
<keyword evidence="9" id="KW-1185">Reference proteome</keyword>
<dbReference type="Gene3D" id="3.50.50.60">
    <property type="entry name" value="FAD/NAD(P)-binding domain"/>
    <property type="match status" value="1"/>
</dbReference>
<dbReference type="PANTHER" id="PTHR11552">
    <property type="entry name" value="GLUCOSE-METHANOL-CHOLINE GMC OXIDOREDUCTASE"/>
    <property type="match status" value="1"/>
</dbReference>
<comment type="cofactor">
    <cofactor evidence="1">
        <name>FAD</name>
        <dbReference type="ChEBI" id="CHEBI:57692"/>
    </cofactor>
</comment>
<dbReference type="InterPro" id="IPR036188">
    <property type="entry name" value="FAD/NAD-bd_sf"/>
</dbReference>
<dbReference type="PROSITE" id="PS00623">
    <property type="entry name" value="GMC_OXRED_1"/>
    <property type="match status" value="1"/>
</dbReference>
<keyword evidence="3 5" id="KW-0285">Flavoprotein</keyword>
<accession>A0A238D8W1</accession>
<dbReference type="SUPFAM" id="SSF51905">
    <property type="entry name" value="FAD/NAD(P)-binding domain"/>
    <property type="match status" value="1"/>
</dbReference>
<keyword evidence="4 5" id="KW-0274">FAD</keyword>
<dbReference type="InterPro" id="IPR000172">
    <property type="entry name" value="GMC_OxRdtase_N"/>
</dbReference>
<evidence type="ECO:0000259" key="6">
    <source>
        <dbReference type="PROSITE" id="PS00623"/>
    </source>
</evidence>
<dbReference type="PANTHER" id="PTHR11552:SF147">
    <property type="entry name" value="CHOLINE DEHYDROGENASE, MITOCHONDRIAL"/>
    <property type="match status" value="1"/>
</dbReference>